<evidence type="ECO:0000256" key="5">
    <source>
        <dbReference type="SAM" id="MobiDB-lite"/>
    </source>
</evidence>
<evidence type="ECO:0000256" key="4">
    <source>
        <dbReference type="ARBA" id="ARBA00023136"/>
    </source>
</evidence>
<protein>
    <submittedName>
        <fullName evidence="8">Solute carrier family 35 member F5</fullName>
    </submittedName>
</protein>
<dbReference type="InterPro" id="IPR036259">
    <property type="entry name" value="MFS_trans_sf"/>
</dbReference>
<keyword evidence="3 6" id="KW-1133">Transmembrane helix</keyword>
<feature type="transmembrane region" description="Helical" evidence="6">
    <location>
        <begin position="190"/>
        <end position="209"/>
    </location>
</feature>
<keyword evidence="4 6" id="KW-0472">Membrane</keyword>
<name>A0A0V1JWT3_TRIPS</name>
<evidence type="ECO:0000256" key="2">
    <source>
        <dbReference type="ARBA" id="ARBA00022692"/>
    </source>
</evidence>
<feature type="transmembrane region" description="Helical" evidence="6">
    <location>
        <begin position="276"/>
        <end position="294"/>
    </location>
</feature>
<dbReference type="GO" id="GO:0016020">
    <property type="term" value="C:membrane"/>
    <property type="evidence" value="ECO:0007669"/>
    <property type="project" value="UniProtKB-SubCell"/>
</dbReference>
<proteinExistence type="predicted"/>
<evidence type="ECO:0000256" key="7">
    <source>
        <dbReference type="SAM" id="SignalP"/>
    </source>
</evidence>
<feature type="signal peptide" evidence="7">
    <location>
        <begin position="1"/>
        <end position="29"/>
    </location>
</feature>
<gene>
    <name evidence="8" type="primary">Slc35f5</name>
    <name evidence="8" type="ORF">T4C_377</name>
</gene>
<feature type="transmembrane region" description="Helical" evidence="6">
    <location>
        <begin position="328"/>
        <end position="353"/>
    </location>
</feature>
<dbReference type="AlphaFoldDB" id="A0A0V1JWT3"/>
<dbReference type="EMBL" id="JYDV01000035">
    <property type="protein sequence ID" value="KRZ39436.1"/>
    <property type="molecule type" value="Genomic_DNA"/>
</dbReference>
<evidence type="ECO:0000256" key="6">
    <source>
        <dbReference type="SAM" id="Phobius"/>
    </source>
</evidence>
<evidence type="ECO:0000313" key="9">
    <source>
        <dbReference type="Proteomes" id="UP000054826"/>
    </source>
</evidence>
<feature type="chain" id="PRO_5006880738" evidence="7">
    <location>
        <begin position="30"/>
        <end position="500"/>
    </location>
</feature>
<feature type="transmembrane region" description="Helical" evidence="6">
    <location>
        <begin position="42"/>
        <end position="62"/>
    </location>
</feature>
<feature type="transmembrane region" description="Helical" evidence="6">
    <location>
        <begin position="215"/>
        <end position="236"/>
    </location>
</feature>
<evidence type="ECO:0000256" key="1">
    <source>
        <dbReference type="ARBA" id="ARBA00004141"/>
    </source>
</evidence>
<sequence length="500" mass="57131">MSTARNRRTASGCLILLVVNCLWVFSAECSRYLFAHDNFKRPLFVTYVKTGMFSIYLLGFLWNREWRMMCRKKRNKKKPSNVEACDNSMANVLPILSKPEFQPTRFPSGSSTEESNEMTASEMSDSEEAVVSEPSRQKVVRFSDVHEVRHLPEEEALDAFLSRLPYDIWVRISHQNPFKSKLNIWQTMKLSFQFSILWFSANIFYSEALTLTESSIVNILSSTSALFTLLFACVLPSNIGDRFTVTKLFLVCLSIIGVSMVSYVDHTSFEVSTPLGVVWAIFGSIGYSTYVVLLRHQVDCEEKLEIPMFFGKDFIITLTYTTCYNETIVCFVFLLVFAGFVGVFCLLTLWPALFLFDYLGIESLHPMPNSSQWRYIILNGLFGTVLSEYMWLWGCFLTSSLIATLSLCLVIPMTLLVDHILWKTEFSIALYIGTIPVLISFFGATYLSLHEDWDPVAAGIRWLYNKLNFCARLKNKLSGAKSRTELDEEQSESLIDEVIS</sequence>
<dbReference type="Proteomes" id="UP000054826">
    <property type="component" value="Unassembled WGS sequence"/>
</dbReference>
<accession>A0A0V1JWT3</accession>
<comment type="subcellular location">
    <subcellularLocation>
        <location evidence="1">Membrane</location>
        <topology evidence="1">Multi-pass membrane protein</topology>
    </subcellularLocation>
</comment>
<reference evidence="8 9" key="1">
    <citation type="submission" date="2015-01" db="EMBL/GenBank/DDBJ databases">
        <title>Evolution of Trichinella species and genotypes.</title>
        <authorList>
            <person name="Korhonen P.K."/>
            <person name="Edoardo P."/>
            <person name="Giuseppe L.R."/>
            <person name="Gasser R.B."/>
        </authorList>
    </citation>
    <scope>NUCLEOTIDE SEQUENCE [LARGE SCALE GENOMIC DNA]</scope>
    <source>
        <strain evidence="8">ISS176</strain>
    </source>
</reference>
<dbReference type="PANTHER" id="PTHR23051:SF0">
    <property type="entry name" value="SOLUTE CARRIER FAMILY 35 MEMBER F5"/>
    <property type="match status" value="1"/>
</dbReference>
<keyword evidence="7" id="KW-0732">Signal</keyword>
<comment type="caution">
    <text evidence="8">The sequence shown here is derived from an EMBL/GenBank/DDBJ whole genome shotgun (WGS) entry which is preliminary data.</text>
</comment>
<organism evidence="8 9">
    <name type="scientific">Trichinella pseudospiralis</name>
    <name type="common">Parasitic roundworm</name>
    <dbReference type="NCBI Taxonomy" id="6337"/>
    <lineage>
        <taxon>Eukaryota</taxon>
        <taxon>Metazoa</taxon>
        <taxon>Ecdysozoa</taxon>
        <taxon>Nematoda</taxon>
        <taxon>Enoplea</taxon>
        <taxon>Dorylaimia</taxon>
        <taxon>Trichinellida</taxon>
        <taxon>Trichinellidae</taxon>
        <taxon>Trichinella</taxon>
    </lineage>
</organism>
<keyword evidence="2 6" id="KW-0812">Transmembrane</keyword>
<dbReference type="SUPFAM" id="SSF103473">
    <property type="entry name" value="MFS general substrate transporter"/>
    <property type="match status" value="1"/>
</dbReference>
<evidence type="ECO:0000313" key="8">
    <source>
        <dbReference type="EMBL" id="KRZ39436.1"/>
    </source>
</evidence>
<feature type="transmembrane region" description="Helical" evidence="6">
    <location>
        <begin position="248"/>
        <end position="264"/>
    </location>
</feature>
<feature type="transmembrane region" description="Helical" evidence="6">
    <location>
        <begin position="428"/>
        <end position="449"/>
    </location>
</feature>
<evidence type="ECO:0000256" key="3">
    <source>
        <dbReference type="ARBA" id="ARBA00022989"/>
    </source>
</evidence>
<dbReference type="PANTHER" id="PTHR23051">
    <property type="entry name" value="SOLUTE CARRIER FAMILY 35, MEMBER F5"/>
    <property type="match status" value="1"/>
</dbReference>
<feature type="region of interest" description="Disordered" evidence="5">
    <location>
        <begin position="104"/>
        <end position="127"/>
    </location>
</feature>
<feature type="compositionally biased region" description="Polar residues" evidence="5">
    <location>
        <begin position="105"/>
        <end position="123"/>
    </location>
</feature>